<evidence type="ECO:0000313" key="2">
    <source>
        <dbReference type="EMBL" id="MBD8067031.1"/>
    </source>
</evidence>
<organism evidence="2 3">
    <name type="scientific">Devosia oryzisoli</name>
    <dbReference type="NCBI Taxonomy" id="2774138"/>
    <lineage>
        <taxon>Bacteria</taxon>
        <taxon>Pseudomonadati</taxon>
        <taxon>Pseudomonadota</taxon>
        <taxon>Alphaproteobacteria</taxon>
        <taxon>Hyphomicrobiales</taxon>
        <taxon>Devosiaceae</taxon>
        <taxon>Devosia</taxon>
    </lineage>
</organism>
<reference evidence="2" key="1">
    <citation type="submission" date="2020-09" db="EMBL/GenBank/DDBJ databases">
        <title>Genome seq and assembly of Devosia sp.</title>
        <authorList>
            <person name="Chhetri G."/>
        </authorList>
    </citation>
    <scope>NUCLEOTIDE SEQUENCE</scope>
    <source>
        <strain evidence="2">PTR5</strain>
    </source>
</reference>
<dbReference type="Proteomes" id="UP000654108">
    <property type="component" value="Unassembled WGS sequence"/>
</dbReference>
<evidence type="ECO:0000256" key="1">
    <source>
        <dbReference type="RuleBase" id="RU003860"/>
    </source>
</evidence>
<keyword evidence="3" id="KW-1185">Reference proteome</keyword>
<sequence>MSITDVITAKLTERFSPLHLEVIDESNRHRGHAGWREGGETHFRVRIATRNFDGLSRVAQHRAVMETLDAELKDRVHALAIEVLPSGNAPSGTTGSPA</sequence>
<dbReference type="EMBL" id="JACYFU010000005">
    <property type="protein sequence ID" value="MBD8067031.1"/>
    <property type="molecule type" value="Genomic_DNA"/>
</dbReference>
<dbReference type="InterPro" id="IPR002634">
    <property type="entry name" value="BolA"/>
</dbReference>
<dbReference type="Gene3D" id="3.30.300.90">
    <property type="entry name" value="BolA-like"/>
    <property type="match status" value="1"/>
</dbReference>
<proteinExistence type="inferred from homology"/>
<dbReference type="PIRSF" id="PIRSF003113">
    <property type="entry name" value="BolA"/>
    <property type="match status" value="1"/>
</dbReference>
<comment type="caution">
    <text evidence="2">The sequence shown here is derived from an EMBL/GenBank/DDBJ whole genome shotgun (WGS) entry which is preliminary data.</text>
</comment>
<evidence type="ECO:0000313" key="3">
    <source>
        <dbReference type="Proteomes" id="UP000654108"/>
    </source>
</evidence>
<dbReference type="RefSeq" id="WP_191777749.1">
    <property type="nucleotide sequence ID" value="NZ_JACYFU010000005.1"/>
</dbReference>
<dbReference type="PANTHER" id="PTHR46230:SF7">
    <property type="entry name" value="BOLA-LIKE PROTEIN 1"/>
    <property type="match status" value="1"/>
</dbReference>
<accession>A0A927FW35</accession>
<dbReference type="GO" id="GO:0016226">
    <property type="term" value="P:iron-sulfur cluster assembly"/>
    <property type="evidence" value="ECO:0007669"/>
    <property type="project" value="TreeGrafter"/>
</dbReference>
<name>A0A927FW35_9HYPH</name>
<dbReference type="InterPro" id="IPR036065">
    <property type="entry name" value="BolA-like_sf"/>
</dbReference>
<dbReference type="SUPFAM" id="SSF82657">
    <property type="entry name" value="BolA-like"/>
    <property type="match status" value="1"/>
</dbReference>
<dbReference type="Pfam" id="PF01722">
    <property type="entry name" value="BolA"/>
    <property type="match status" value="1"/>
</dbReference>
<gene>
    <name evidence="2" type="ORF">IC608_16290</name>
</gene>
<dbReference type="PANTHER" id="PTHR46230">
    <property type="match status" value="1"/>
</dbReference>
<protein>
    <submittedName>
        <fullName evidence="2">BolA family transcriptional regulator</fullName>
    </submittedName>
</protein>
<dbReference type="AlphaFoldDB" id="A0A927FW35"/>
<comment type="similarity">
    <text evidence="1">Belongs to the BolA/IbaG family.</text>
</comment>